<evidence type="ECO:0000313" key="2">
    <source>
        <dbReference type="Proteomes" id="UP001348492"/>
    </source>
</evidence>
<organism evidence="1 2">
    <name type="scientific">Terrisporobacter glycolicus ATCC 14880 = DSM 1288</name>
    <dbReference type="NCBI Taxonomy" id="1121315"/>
    <lineage>
        <taxon>Bacteria</taxon>
        <taxon>Bacillati</taxon>
        <taxon>Bacillota</taxon>
        <taxon>Clostridia</taxon>
        <taxon>Peptostreptococcales</taxon>
        <taxon>Peptostreptococcaceae</taxon>
        <taxon>Terrisporobacter</taxon>
    </lineage>
</organism>
<dbReference type="EMBL" id="CP117523">
    <property type="protein sequence ID" value="WWD83403.1"/>
    <property type="molecule type" value="Genomic_DNA"/>
</dbReference>
<sequence>MIGIIYIITSIYYNIEFKRGEYILLQTPLGLLYVCINNEQVKYDISELPLKPIEISNYKVDARYMIEVDKSQIKSGDILTIMIDTNIIAEADGGDCLVEAMFESDDLYLAIGGYDINDHKSQENFAYSFSVIKNGLEAEIIDLQYIDDFSIAIAWSDTNKEDYYTAVWFAADPYI</sequence>
<accession>A0ABZ2EUR1</accession>
<keyword evidence="2" id="KW-1185">Reference proteome</keyword>
<protein>
    <submittedName>
        <fullName evidence="1">Uncharacterized protein</fullName>
    </submittedName>
</protein>
<dbReference type="Proteomes" id="UP001348492">
    <property type="component" value="Chromosome"/>
</dbReference>
<gene>
    <name evidence="1" type="ORF">TEGL_18130</name>
</gene>
<proteinExistence type="predicted"/>
<name>A0ABZ2EUR1_9FIRM</name>
<evidence type="ECO:0000313" key="1">
    <source>
        <dbReference type="EMBL" id="WWD83403.1"/>
    </source>
</evidence>
<reference evidence="1 2" key="1">
    <citation type="journal article" date="2023" name="PLoS ONE">
        <title>Genome-based metabolic and phylogenomic analysis of three Terrisporobacter species.</title>
        <authorList>
            <person name="Boer T."/>
            <person name="Bengelsdorf F.R."/>
            <person name="Bomeke M."/>
            <person name="Daniel R."/>
            <person name="Poehlein A."/>
        </authorList>
    </citation>
    <scope>NUCLEOTIDE SEQUENCE [LARGE SCALE GENOMIC DNA]</scope>
    <source>
        <strain evidence="1 2">DSM 1288</strain>
    </source>
</reference>